<reference evidence="7" key="1">
    <citation type="submission" date="2022-12" db="EMBL/GenBank/DDBJ databases">
        <authorList>
            <person name="Bing R.G."/>
            <person name="Willard D.J."/>
            <person name="Manesh M.J.H."/>
            <person name="Laemthong T."/>
            <person name="Crosby J.R."/>
            <person name="Kelly R.M."/>
        </authorList>
    </citation>
    <scope>NUCLEOTIDE SEQUENCE</scope>
    <source>
        <strain evidence="7">DSM 8991</strain>
    </source>
</reference>
<name>A0ABY7BH49_9FIRM</name>
<protein>
    <recommendedName>
        <fullName evidence="6">Ribosomal processing cysteine protease Prp</fullName>
    </recommendedName>
</protein>
<evidence type="ECO:0000256" key="1">
    <source>
        <dbReference type="ARBA" id="ARBA00022517"/>
    </source>
</evidence>
<evidence type="ECO:0000256" key="6">
    <source>
        <dbReference type="ARBA" id="ARBA00044538"/>
    </source>
</evidence>
<dbReference type="InterPro" id="IPR007422">
    <property type="entry name" value="Peptidase_Prp"/>
</dbReference>
<proteinExistence type="inferred from homology"/>
<evidence type="ECO:0000256" key="2">
    <source>
        <dbReference type="ARBA" id="ARBA00022670"/>
    </source>
</evidence>
<dbReference type="Gene3D" id="3.30.70.1490">
    <property type="entry name" value="Cysteine protease Prp"/>
    <property type="match status" value="1"/>
</dbReference>
<keyword evidence="1" id="KW-0690">Ribosome biogenesis</keyword>
<accession>A0ABY7BH49</accession>
<organism evidence="7 8">
    <name type="scientific">Caldicellulosiruptor naganoensis</name>
    <dbReference type="NCBI Taxonomy" id="29324"/>
    <lineage>
        <taxon>Bacteria</taxon>
        <taxon>Bacillati</taxon>
        <taxon>Bacillota</taxon>
        <taxon>Bacillota incertae sedis</taxon>
        <taxon>Caldicellulosiruptorales</taxon>
        <taxon>Caldicellulosiruptoraceae</taxon>
        <taxon>Caldicellulosiruptor</taxon>
    </lineage>
</organism>
<gene>
    <name evidence="7" type="ORF">OTJ99_001719</name>
</gene>
<dbReference type="GO" id="GO:0008233">
    <property type="term" value="F:peptidase activity"/>
    <property type="evidence" value="ECO:0007669"/>
    <property type="project" value="UniProtKB-KW"/>
</dbReference>
<evidence type="ECO:0000313" key="7">
    <source>
        <dbReference type="EMBL" id="WAM30921.1"/>
    </source>
</evidence>
<dbReference type="Pfam" id="PF04327">
    <property type="entry name" value="Peptidase_Prp"/>
    <property type="match status" value="1"/>
</dbReference>
<dbReference type="PANTHER" id="PTHR39178">
    <property type="entry name" value="HYPOTHETICAL RIBOSOME-ASSOCIATED PROTEIN"/>
    <property type="match status" value="1"/>
</dbReference>
<dbReference type="EMBL" id="CP113864">
    <property type="protein sequence ID" value="WAM30921.1"/>
    <property type="molecule type" value="Genomic_DNA"/>
</dbReference>
<evidence type="ECO:0000256" key="3">
    <source>
        <dbReference type="ARBA" id="ARBA00022801"/>
    </source>
</evidence>
<keyword evidence="3" id="KW-0378">Hydrolase</keyword>
<evidence type="ECO:0000256" key="4">
    <source>
        <dbReference type="ARBA" id="ARBA00022807"/>
    </source>
</evidence>
<evidence type="ECO:0000256" key="5">
    <source>
        <dbReference type="ARBA" id="ARBA00044503"/>
    </source>
</evidence>
<dbReference type="InterPro" id="IPR036764">
    <property type="entry name" value="Peptidase_Prp_sf"/>
</dbReference>
<dbReference type="SUPFAM" id="SSF118010">
    <property type="entry name" value="TM1457-like"/>
    <property type="match status" value="1"/>
</dbReference>
<dbReference type="PANTHER" id="PTHR39178:SF1">
    <property type="entry name" value="RIBOSOMAL-PROCESSING CYSTEINE PROTEASE PRP"/>
    <property type="match status" value="1"/>
</dbReference>
<sequence length="114" mass="12900">MIIATFFKRKKIGYYYKVVVKGHSGFAPRGKDIVCSAVSSVILANVNGCIEILKAVHRIKQESGYLEFEIIDENENVLKESSLLLQTAYLALKEIESQYPKYVKVEVKEDEIGI</sequence>
<dbReference type="Proteomes" id="UP001164745">
    <property type="component" value="Chromosome"/>
</dbReference>
<comment type="similarity">
    <text evidence="5">Belongs to the Prp family.</text>
</comment>
<keyword evidence="2 7" id="KW-0645">Protease</keyword>
<evidence type="ECO:0000313" key="8">
    <source>
        <dbReference type="Proteomes" id="UP001164745"/>
    </source>
</evidence>
<keyword evidence="4" id="KW-0788">Thiol protease</keyword>
<dbReference type="CDD" id="cd16332">
    <property type="entry name" value="Prp-like"/>
    <property type="match status" value="1"/>
</dbReference>
<dbReference type="RefSeq" id="WP_045165797.1">
    <property type="nucleotide sequence ID" value="NZ_CP113864.1"/>
</dbReference>
<dbReference type="GO" id="GO:0006508">
    <property type="term" value="P:proteolysis"/>
    <property type="evidence" value="ECO:0007669"/>
    <property type="project" value="UniProtKB-KW"/>
</dbReference>
<keyword evidence="8" id="KW-1185">Reference proteome</keyword>